<dbReference type="EMBL" id="CAJNNV010000431">
    <property type="protein sequence ID" value="CAE8582593.1"/>
    <property type="molecule type" value="Genomic_DNA"/>
</dbReference>
<sequence length="198" mass="21526">MRRAGQRRDLLARGHSSGLLAVLCLLTCHRWRHVEVEFSFVPGLAARREAILAVAVVMVSPALPASAAADAKGAMQQVVKANEMLRDLQGEACWEGDDTKCGPVVKTYLAAGSPIYESVKGGLQQVGLSGLPEVGQIDAQFVDLDRQADYWIGGEAKYGQYWEQAGVNARRSLGQLIDSFEDAAEVILKSDMYHRHAS</sequence>
<name>A0A813D2V1_POLGL</name>
<dbReference type="AlphaFoldDB" id="A0A813D2V1"/>
<proteinExistence type="predicted"/>
<reference evidence="1" key="1">
    <citation type="submission" date="2021-02" db="EMBL/GenBank/DDBJ databases">
        <authorList>
            <person name="Dougan E. K."/>
            <person name="Rhodes N."/>
            <person name="Thang M."/>
            <person name="Chan C."/>
        </authorList>
    </citation>
    <scope>NUCLEOTIDE SEQUENCE</scope>
</reference>
<accession>A0A813D2V1</accession>
<evidence type="ECO:0000313" key="2">
    <source>
        <dbReference type="Proteomes" id="UP000654075"/>
    </source>
</evidence>
<gene>
    <name evidence="1" type="ORF">PGLA1383_LOCUS1590</name>
</gene>
<organism evidence="1 2">
    <name type="scientific">Polarella glacialis</name>
    <name type="common">Dinoflagellate</name>
    <dbReference type="NCBI Taxonomy" id="89957"/>
    <lineage>
        <taxon>Eukaryota</taxon>
        <taxon>Sar</taxon>
        <taxon>Alveolata</taxon>
        <taxon>Dinophyceae</taxon>
        <taxon>Suessiales</taxon>
        <taxon>Suessiaceae</taxon>
        <taxon>Polarella</taxon>
    </lineage>
</organism>
<evidence type="ECO:0000313" key="1">
    <source>
        <dbReference type="EMBL" id="CAE8582593.1"/>
    </source>
</evidence>
<protein>
    <submittedName>
        <fullName evidence="1">Uncharacterized protein</fullName>
    </submittedName>
</protein>
<keyword evidence="2" id="KW-1185">Reference proteome</keyword>
<comment type="caution">
    <text evidence="1">The sequence shown here is derived from an EMBL/GenBank/DDBJ whole genome shotgun (WGS) entry which is preliminary data.</text>
</comment>
<dbReference type="Proteomes" id="UP000654075">
    <property type="component" value="Unassembled WGS sequence"/>
</dbReference>